<dbReference type="PROSITE" id="PS51375">
    <property type="entry name" value="PPR"/>
    <property type="match status" value="2"/>
</dbReference>
<dbReference type="InterPro" id="IPR046960">
    <property type="entry name" value="PPR_At4g14850-like_plant"/>
</dbReference>
<proteinExistence type="predicted"/>
<dbReference type="AlphaFoldDB" id="A0A6B2L7P2"/>
<feature type="repeat" description="PPR" evidence="1">
    <location>
        <begin position="66"/>
        <end position="100"/>
    </location>
</feature>
<reference evidence="3" key="1">
    <citation type="journal article" date="2020" name="J. Eukaryot. Microbiol.">
        <title>De novo Sequencing, Assembly and Annotation of the Transcriptome for the Free-Living Testate Amoeba Arcella intermedia.</title>
        <authorList>
            <person name="Ribeiro G.M."/>
            <person name="Porfirio-Sousa A.L."/>
            <person name="Maurer-Alcala X.X."/>
            <person name="Katz L.A."/>
            <person name="Lahr D.J.G."/>
        </authorList>
    </citation>
    <scope>NUCLEOTIDE SEQUENCE</scope>
</reference>
<dbReference type="Pfam" id="PF01535">
    <property type="entry name" value="PPR"/>
    <property type="match status" value="2"/>
</dbReference>
<dbReference type="PANTHER" id="PTHR47926">
    <property type="entry name" value="PENTATRICOPEPTIDE REPEAT-CONTAINING PROTEIN"/>
    <property type="match status" value="1"/>
</dbReference>
<sequence>MWLILISICGKNNNLLHLQNVHKNLLNSSQLLSTFLYNSLIQNYSKCSDFETSFSLFSEMPSNMKDATTYSIMIGICGDFRMIDKAKNLFDEMIEKNIAVDKFVIGAMLHALCHSILPDEALSLFNRMEDEFKIKPSEHHHSIVIDALGRVGRLDEAEKICELYPSQCAWTSLLGSCRLFLDEERAERIFWGVFQKDYPSFVPSYIIMANIHAMLGHWDKQQQVWKLKSENKLKKIPGKSWIFVNGKMHYFVAHETQHFALASIRSFHKTVVDKIKVLGYKADVSWVSKNISEDDKELDLCEHSERYALCYGMMEVQEGPISIFKNLRVCGDCHTYAAMVSKAFLREIRLRDSVTWHIFKDGKCSCNGKW</sequence>
<dbReference type="GO" id="GO:0003723">
    <property type="term" value="F:RNA binding"/>
    <property type="evidence" value="ECO:0007669"/>
    <property type="project" value="InterPro"/>
</dbReference>
<accession>A0A6B2L7P2</accession>
<evidence type="ECO:0000259" key="2">
    <source>
        <dbReference type="Pfam" id="PF14432"/>
    </source>
</evidence>
<dbReference type="EMBL" id="GIBP01003879">
    <property type="protein sequence ID" value="NDV32848.1"/>
    <property type="molecule type" value="Transcribed_RNA"/>
</dbReference>
<organism evidence="3">
    <name type="scientific">Arcella intermedia</name>
    <dbReference type="NCBI Taxonomy" id="1963864"/>
    <lineage>
        <taxon>Eukaryota</taxon>
        <taxon>Amoebozoa</taxon>
        <taxon>Tubulinea</taxon>
        <taxon>Elardia</taxon>
        <taxon>Arcellinida</taxon>
        <taxon>Sphaerothecina</taxon>
        <taxon>Arcellidae</taxon>
        <taxon>Arcella</taxon>
    </lineage>
</organism>
<dbReference type="Pfam" id="PF13041">
    <property type="entry name" value="PPR_2"/>
    <property type="match status" value="1"/>
</dbReference>
<dbReference type="GO" id="GO:0009451">
    <property type="term" value="P:RNA modification"/>
    <property type="evidence" value="ECO:0007669"/>
    <property type="project" value="InterPro"/>
</dbReference>
<dbReference type="NCBIfam" id="TIGR00756">
    <property type="entry name" value="PPR"/>
    <property type="match status" value="3"/>
</dbReference>
<dbReference type="Pfam" id="PF14432">
    <property type="entry name" value="DYW_deaminase"/>
    <property type="match status" value="1"/>
</dbReference>
<dbReference type="InterPro" id="IPR011990">
    <property type="entry name" value="TPR-like_helical_dom_sf"/>
</dbReference>
<evidence type="ECO:0000256" key="1">
    <source>
        <dbReference type="PROSITE-ProRule" id="PRU00708"/>
    </source>
</evidence>
<dbReference type="InterPro" id="IPR002885">
    <property type="entry name" value="PPR_rpt"/>
</dbReference>
<protein>
    <recommendedName>
        <fullName evidence="2">DYW domain-containing protein</fullName>
    </recommendedName>
</protein>
<evidence type="ECO:0000313" key="3">
    <source>
        <dbReference type="EMBL" id="NDV32848.1"/>
    </source>
</evidence>
<feature type="domain" description="DYW" evidence="2">
    <location>
        <begin position="279"/>
        <end position="370"/>
    </location>
</feature>
<feature type="repeat" description="PPR" evidence="1">
    <location>
        <begin position="33"/>
        <end position="63"/>
    </location>
</feature>
<name>A0A6B2L7P2_9EUKA</name>
<dbReference type="InterPro" id="IPR032867">
    <property type="entry name" value="DYW_dom"/>
</dbReference>
<dbReference type="GO" id="GO:0008270">
    <property type="term" value="F:zinc ion binding"/>
    <property type="evidence" value="ECO:0007669"/>
    <property type="project" value="InterPro"/>
</dbReference>
<dbReference type="Gene3D" id="1.25.40.10">
    <property type="entry name" value="Tetratricopeptide repeat domain"/>
    <property type="match status" value="2"/>
</dbReference>